<evidence type="ECO:0000313" key="1">
    <source>
        <dbReference type="EMBL" id="EJZ64789.1"/>
    </source>
</evidence>
<sequence>MLFLGINRTFAINHFNSLIMKVASKVKDGRINAVNVLLDMNIKEYLEVAGHIIKNNEFQRKRVKNSSTVYALLKKDLRSNCTMPPIVLAIKAEKMNHLLNPFDIEEDQIKSLFKPENLIILDGLQRTYTILDLVEELTKENNSEVLENVMNNSIRVEVYLGINKIGILYRMLTLNTGQTPMSIRHQIEMLYSDYAENNIEDVRLFKETDSKSVRNIGEYQFRDVIEGFNSYLDRDELGISRNEVLENIQNLEKLALENGSSDLFKDYILTYNKLIKKVDSFNIGWEINKSEIEINGLFGKNILQIFTKSQVLSGFGAAIGKLKDSKVIEGFETIKNDIDNIVVSKKEDSNLDFAMVNLLGKLDDIKNRAKKIGVEQRMFFTYFFRELFNPNSDSYLDMNSAIESGFNKYISLI</sequence>
<dbReference type="EMBL" id="ADLE01000008">
    <property type="protein sequence ID" value="EJZ64789.1"/>
    <property type="molecule type" value="Genomic_DNA"/>
</dbReference>
<reference evidence="1 2" key="1">
    <citation type="submission" date="2012-08" db="EMBL/GenBank/DDBJ databases">
        <title>The Genome Sequence of Barnesiella intestinihominis YIT 11860.</title>
        <authorList>
            <consortium name="The Broad Institute Genome Sequencing Platform"/>
            <person name="Earl A."/>
            <person name="Ward D."/>
            <person name="Feldgarden M."/>
            <person name="Gevers D."/>
            <person name="Morotomi M."/>
            <person name="Walker B."/>
            <person name="Young S.K."/>
            <person name="Zeng Q."/>
            <person name="Gargeya S."/>
            <person name="Fitzgerald M."/>
            <person name="Haas B."/>
            <person name="Abouelleil A."/>
            <person name="Alvarado L."/>
            <person name="Arachchi H.M."/>
            <person name="Berlin A.M."/>
            <person name="Chapman S.B."/>
            <person name="Goldberg J."/>
            <person name="Griggs A."/>
            <person name="Gujja S."/>
            <person name="Hansen M."/>
            <person name="Howarth C."/>
            <person name="Imamovic A."/>
            <person name="Larimer J."/>
            <person name="McCowen C."/>
            <person name="Montmayeur A."/>
            <person name="Murphy C."/>
            <person name="Neiman D."/>
            <person name="Pearson M."/>
            <person name="Priest M."/>
            <person name="Roberts A."/>
            <person name="Saif S."/>
            <person name="Shea T."/>
            <person name="Sisk P."/>
            <person name="Sykes S."/>
            <person name="Wortman J."/>
            <person name="Nusbaum C."/>
            <person name="Birren B."/>
        </authorList>
    </citation>
    <scope>NUCLEOTIDE SEQUENCE [LARGE SCALE GENOMIC DNA]</scope>
    <source>
        <strain evidence="1 2">YIT 11860</strain>
    </source>
</reference>
<protein>
    <submittedName>
        <fullName evidence="1">Uncharacterized protein</fullName>
    </submittedName>
</protein>
<dbReference type="AlphaFoldDB" id="K0XAG3"/>
<dbReference type="OrthoDB" id="5077820at2"/>
<name>K0XAG3_9BACT</name>
<dbReference type="STRING" id="742726.HMPREF9448_01272"/>
<comment type="caution">
    <text evidence="1">The sequence shown here is derived from an EMBL/GenBank/DDBJ whole genome shotgun (WGS) entry which is preliminary data.</text>
</comment>
<accession>K0XAG3</accession>
<keyword evidence="2" id="KW-1185">Reference proteome</keyword>
<dbReference type="eggNOG" id="ENOG502ZC07">
    <property type="taxonomic scope" value="Bacteria"/>
</dbReference>
<evidence type="ECO:0000313" key="2">
    <source>
        <dbReference type="Proteomes" id="UP000006044"/>
    </source>
</evidence>
<dbReference type="PATRIC" id="fig|742726.3.peg.1339"/>
<dbReference type="Proteomes" id="UP000006044">
    <property type="component" value="Unassembled WGS sequence"/>
</dbReference>
<gene>
    <name evidence="1" type="ORF">HMPREF9448_01272</name>
</gene>
<organism evidence="1 2">
    <name type="scientific">Barnesiella intestinihominis YIT 11860</name>
    <dbReference type="NCBI Taxonomy" id="742726"/>
    <lineage>
        <taxon>Bacteria</taxon>
        <taxon>Pseudomonadati</taxon>
        <taxon>Bacteroidota</taxon>
        <taxon>Bacteroidia</taxon>
        <taxon>Bacteroidales</taxon>
        <taxon>Barnesiellaceae</taxon>
        <taxon>Barnesiella</taxon>
    </lineage>
</organism>
<dbReference type="HOGENOM" id="CLU_059345_0_0_10"/>
<proteinExistence type="predicted"/>